<dbReference type="AlphaFoldDB" id="A0AAV4P444"/>
<evidence type="ECO:0000313" key="1">
    <source>
        <dbReference type="EMBL" id="GIX91786.1"/>
    </source>
</evidence>
<name>A0AAV4P444_CAEEX</name>
<dbReference type="EMBL" id="BPLR01004059">
    <property type="protein sequence ID" value="GIX91786.1"/>
    <property type="molecule type" value="Genomic_DNA"/>
</dbReference>
<organism evidence="1 2">
    <name type="scientific">Caerostris extrusa</name>
    <name type="common">Bark spider</name>
    <name type="synonym">Caerostris bankana</name>
    <dbReference type="NCBI Taxonomy" id="172846"/>
    <lineage>
        <taxon>Eukaryota</taxon>
        <taxon>Metazoa</taxon>
        <taxon>Ecdysozoa</taxon>
        <taxon>Arthropoda</taxon>
        <taxon>Chelicerata</taxon>
        <taxon>Arachnida</taxon>
        <taxon>Araneae</taxon>
        <taxon>Araneomorphae</taxon>
        <taxon>Entelegynae</taxon>
        <taxon>Araneoidea</taxon>
        <taxon>Araneidae</taxon>
        <taxon>Caerostris</taxon>
    </lineage>
</organism>
<dbReference type="Proteomes" id="UP001054945">
    <property type="component" value="Unassembled WGS sequence"/>
</dbReference>
<reference evidence="1 2" key="1">
    <citation type="submission" date="2021-06" db="EMBL/GenBank/DDBJ databases">
        <title>Caerostris extrusa draft genome.</title>
        <authorList>
            <person name="Kono N."/>
            <person name="Arakawa K."/>
        </authorList>
    </citation>
    <scope>NUCLEOTIDE SEQUENCE [LARGE SCALE GENOMIC DNA]</scope>
</reference>
<evidence type="ECO:0000313" key="2">
    <source>
        <dbReference type="Proteomes" id="UP001054945"/>
    </source>
</evidence>
<gene>
    <name evidence="1" type="ORF">CEXT_362181</name>
</gene>
<accession>A0AAV4P444</accession>
<sequence length="74" mass="8521">MQASIRTSERDLRALDFIHAFEDKEGVVQDSLVAMLTNPWKQCDPTQWKITTPLRGQGKMERTRKWATSVDAKT</sequence>
<proteinExistence type="predicted"/>
<keyword evidence="2" id="KW-1185">Reference proteome</keyword>
<comment type="caution">
    <text evidence="1">The sequence shown here is derived from an EMBL/GenBank/DDBJ whole genome shotgun (WGS) entry which is preliminary data.</text>
</comment>
<protein>
    <submittedName>
        <fullName evidence="1">Uncharacterized protein</fullName>
    </submittedName>
</protein>